<evidence type="ECO:0000313" key="2">
    <source>
        <dbReference type="EMBL" id="KAF2031868.1"/>
    </source>
</evidence>
<feature type="compositionally biased region" description="Low complexity" evidence="1">
    <location>
        <begin position="144"/>
        <end position="176"/>
    </location>
</feature>
<feature type="compositionally biased region" description="Polar residues" evidence="1">
    <location>
        <begin position="98"/>
        <end position="114"/>
    </location>
</feature>
<feature type="region of interest" description="Disordered" evidence="1">
    <location>
        <begin position="70"/>
        <end position="176"/>
    </location>
</feature>
<proteinExistence type="predicted"/>
<organism evidence="2 3">
    <name type="scientific">Setomelanomma holmii</name>
    <dbReference type="NCBI Taxonomy" id="210430"/>
    <lineage>
        <taxon>Eukaryota</taxon>
        <taxon>Fungi</taxon>
        <taxon>Dikarya</taxon>
        <taxon>Ascomycota</taxon>
        <taxon>Pezizomycotina</taxon>
        <taxon>Dothideomycetes</taxon>
        <taxon>Pleosporomycetidae</taxon>
        <taxon>Pleosporales</taxon>
        <taxon>Pleosporineae</taxon>
        <taxon>Phaeosphaeriaceae</taxon>
        <taxon>Setomelanomma</taxon>
    </lineage>
</organism>
<keyword evidence="3" id="KW-1185">Reference proteome</keyword>
<comment type="caution">
    <text evidence="2">The sequence shown here is derived from an EMBL/GenBank/DDBJ whole genome shotgun (WGS) entry which is preliminary data.</text>
</comment>
<accession>A0A9P4HC08</accession>
<feature type="compositionally biased region" description="Basic and acidic residues" evidence="1">
    <location>
        <begin position="81"/>
        <end position="97"/>
    </location>
</feature>
<protein>
    <submittedName>
        <fullName evidence="2">Uncharacterized protein</fullName>
    </submittedName>
</protein>
<dbReference type="AlphaFoldDB" id="A0A9P4HC08"/>
<dbReference type="OrthoDB" id="3731753at2759"/>
<dbReference type="EMBL" id="ML978177">
    <property type="protein sequence ID" value="KAF2031868.1"/>
    <property type="molecule type" value="Genomic_DNA"/>
</dbReference>
<sequence length="319" mass="36262">MPPTSPIILEVDEFDEPNVRRARSNGQFDYLKEQGRWRRRDQELQMTRYRDRGYYGASYQRPRADHLTIPVYATSPRRPRARSDTRDEASRNFRTQEIRSSPQAVVGATSSSEPLLSRTDSELERHTRGSNHSKTPAYKRPNPKIKVPPVIIQDDPPVSSDKSPSASPRSPSGQPQLQDKYLLLQNQLAEITSSCLRYINVEAANPDLRFDGQDKVDDDEAIFEDTPETRTEREPIESLGYIIDSSLHSIRLQIKGLKRLTRALQDATPDAKQEFTAVSARVDDVVRFFGSEGATRRYPVDSKFVGRRALEEVKVAAGY</sequence>
<evidence type="ECO:0000313" key="3">
    <source>
        <dbReference type="Proteomes" id="UP000799777"/>
    </source>
</evidence>
<dbReference type="Proteomes" id="UP000799777">
    <property type="component" value="Unassembled WGS sequence"/>
</dbReference>
<name>A0A9P4HC08_9PLEO</name>
<reference evidence="2" key="1">
    <citation type="journal article" date="2020" name="Stud. Mycol.">
        <title>101 Dothideomycetes genomes: a test case for predicting lifestyles and emergence of pathogens.</title>
        <authorList>
            <person name="Haridas S."/>
            <person name="Albert R."/>
            <person name="Binder M."/>
            <person name="Bloem J."/>
            <person name="Labutti K."/>
            <person name="Salamov A."/>
            <person name="Andreopoulos B."/>
            <person name="Baker S."/>
            <person name="Barry K."/>
            <person name="Bills G."/>
            <person name="Bluhm B."/>
            <person name="Cannon C."/>
            <person name="Castanera R."/>
            <person name="Culley D."/>
            <person name="Daum C."/>
            <person name="Ezra D."/>
            <person name="Gonzalez J."/>
            <person name="Henrissat B."/>
            <person name="Kuo A."/>
            <person name="Liang C."/>
            <person name="Lipzen A."/>
            <person name="Lutzoni F."/>
            <person name="Magnuson J."/>
            <person name="Mondo S."/>
            <person name="Nolan M."/>
            <person name="Ohm R."/>
            <person name="Pangilinan J."/>
            <person name="Park H.-J."/>
            <person name="Ramirez L."/>
            <person name="Alfaro M."/>
            <person name="Sun H."/>
            <person name="Tritt A."/>
            <person name="Yoshinaga Y."/>
            <person name="Zwiers L.-H."/>
            <person name="Turgeon B."/>
            <person name="Goodwin S."/>
            <person name="Spatafora J."/>
            <person name="Crous P."/>
            <person name="Grigoriev I."/>
        </authorList>
    </citation>
    <scope>NUCLEOTIDE SEQUENCE</scope>
    <source>
        <strain evidence="2">CBS 110217</strain>
    </source>
</reference>
<gene>
    <name evidence="2" type="ORF">EK21DRAFT_110534</name>
</gene>
<evidence type="ECO:0000256" key="1">
    <source>
        <dbReference type="SAM" id="MobiDB-lite"/>
    </source>
</evidence>